<evidence type="ECO:0000256" key="5">
    <source>
        <dbReference type="ARBA" id="ARBA00022692"/>
    </source>
</evidence>
<keyword evidence="7 13" id="KW-0067">ATP-binding</keyword>
<feature type="domain" description="ABC transmembrane type-1" evidence="12">
    <location>
        <begin position="29"/>
        <end position="316"/>
    </location>
</feature>
<feature type="transmembrane region" description="Helical" evidence="10">
    <location>
        <begin position="29"/>
        <end position="49"/>
    </location>
</feature>
<accession>A0A1V8P2C9</accession>
<feature type="transmembrane region" description="Helical" evidence="10">
    <location>
        <begin position="61"/>
        <end position="82"/>
    </location>
</feature>
<feature type="domain" description="ABC transporter" evidence="11">
    <location>
        <begin position="350"/>
        <end position="583"/>
    </location>
</feature>
<evidence type="ECO:0000256" key="9">
    <source>
        <dbReference type="ARBA" id="ARBA00023136"/>
    </source>
</evidence>
<evidence type="ECO:0000313" key="13">
    <source>
        <dbReference type="EMBL" id="OQM42747.1"/>
    </source>
</evidence>
<dbReference type="GO" id="GO:0005886">
    <property type="term" value="C:plasma membrane"/>
    <property type="evidence" value="ECO:0007669"/>
    <property type="project" value="UniProtKB-SubCell"/>
</dbReference>
<keyword evidence="9 10" id="KW-0472">Membrane</keyword>
<dbReference type="NCBIfam" id="NF008379">
    <property type="entry name" value="PRK11174.1"/>
    <property type="match status" value="1"/>
</dbReference>
<gene>
    <name evidence="13" type="ORF">BZK42_09735</name>
</gene>
<dbReference type="EMBL" id="NAEW01000003">
    <property type="protein sequence ID" value="OQM42747.1"/>
    <property type="molecule type" value="Genomic_DNA"/>
</dbReference>
<dbReference type="FunFam" id="1.20.1560.10:FF:000039">
    <property type="entry name" value="Cysteine/glutathione ABC transporter permease/ATP-binding protein CydD"/>
    <property type="match status" value="1"/>
</dbReference>
<dbReference type="NCBIfam" id="TIGR02857">
    <property type="entry name" value="CydD"/>
    <property type="match status" value="1"/>
</dbReference>
<comment type="subcellular location">
    <subcellularLocation>
        <location evidence="1">Cell inner membrane</location>
        <topology evidence="1">Multi-pass membrane protein</topology>
    </subcellularLocation>
</comment>
<evidence type="ECO:0000256" key="8">
    <source>
        <dbReference type="ARBA" id="ARBA00022989"/>
    </source>
</evidence>
<dbReference type="SUPFAM" id="SSF52540">
    <property type="entry name" value="P-loop containing nucleoside triphosphate hydrolases"/>
    <property type="match status" value="1"/>
</dbReference>
<evidence type="ECO:0000256" key="6">
    <source>
        <dbReference type="ARBA" id="ARBA00022741"/>
    </source>
</evidence>
<evidence type="ECO:0000256" key="7">
    <source>
        <dbReference type="ARBA" id="ARBA00022840"/>
    </source>
</evidence>
<dbReference type="SMART" id="SM00382">
    <property type="entry name" value="AAA"/>
    <property type="match status" value="1"/>
</dbReference>
<dbReference type="GO" id="GO:0140359">
    <property type="term" value="F:ABC-type transporter activity"/>
    <property type="evidence" value="ECO:0007669"/>
    <property type="project" value="InterPro"/>
</dbReference>
<feature type="transmembrane region" description="Helical" evidence="10">
    <location>
        <begin position="278"/>
        <end position="297"/>
    </location>
</feature>
<dbReference type="PROSITE" id="PS00211">
    <property type="entry name" value="ABC_TRANSPORTER_1"/>
    <property type="match status" value="1"/>
</dbReference>
<evidence type="ECO:0000256" key="10">
    <source>
        <dbReference type="SAM" id="Phobius"/>
    </source>
</evidence>
<proteinExistence type="predicted"/>
<organism evidence="13 14">
    <name type="scientific">Citrobacter braakii</name>
    <dbReference type="NCBI Taxonomy" id="57706"/>
    <lineage>
        <taxon>Bacteria</taxon>
        <taxon>Pseudomonadati</taxon>
        <taxon>Pseudomonadota</taxon>
        <taxon>Gammaproteobacteria</taxon>
        <taxon>Enterobacterales</taxon>
        <taxon>Enterobacteriaceae</taxon>
        <taxon>Citrobacter</taxon>
        <taxon>Citrobacter freundii complex</taxon>
    </lineage>
</organism>
<sequence>MNKTRQKELTRWLKQQSVISQRWLNISRLLGFVSGLLIVAQAWLMARILDHMIMANIPREALLLPFIVLVLIFILRAWVVWLRERVGFHAGQHIRFEIRRQVLDRLQQAGPAWIQGKPAGSWATLILEQIDDMHDYYARYLPQMALAVCVPLLIVAAVFPSNWVAALILLGTAPLIPLFMAMVGMGAADANRRNFQALARLSGHFLDRLRGMETLRIFGRGEAETESIRAASQDFRQRTMEVLRLAFLSSGVLEFFTSLSIALVAVYFGFSYLGELDFGHYGTGVTLAAGFLALILAPEFFQPLRDLGTFYHAKAQAVGAADSLKTFMETPLAHPERGDIELATKDAVSIEAHDLIITSPEGKVLAGPLNFTLAAGQRAVLVGRSGSGKSSLLNVLSGFLSYRGSLRINGFELRDLSPDSWRKQLSWVGQNPQLPAATLRENVLLARPDASEEQLQAALDSAWVSEFLPLLPQGVDTPVGDQAARLSVGQAQRVAVARALLNPCQLLLLDEPAASLDAHSEQRVMQALNAASRRQTTLMVTHQLEDLADWNAIWVMQDGQIVEQGTWTELSSANGAFATLLAHRQEDI</sequence>
<keyword evidence="2" id="KW-0813">Transport</keyword>
<dbReference type="PANTHER" id="PTHR24221:SF261">
    <property type="entry name" value="GLUTATHIONE_L-CYSTEINE TRANSPORT SYSTEM ATP-BINDING_PERMEASE PROTEIN CYDD"/>
    <property type="match status" value="1"/>
</dbReference>
<evidence type="ECO:0000259" key="11">
    <source>
        <dbReference type="PROSITE" id="PS50893"/>
    </source>
</evidence>
<dbReference type="InterPro" id="IPR014216">
    <property type="entry name" value="ABC_transptr_CydD"/>
</dbReference>
<keyword evidence="6" id="KW-0547">Nucleotide-binding</keyword>
<dbReference type="GO" id="GO:0005524">
    <property type="term" value="F:ATP binding"/>
    <property type="evidence" value="ECO:0007669"/>
    <property type="project" value="UniProtKB-KW"/>
</dbReference>
<dbReference type="CDD" id="cd18584">
    <property type="entry name" value="ABC_6TM_AarD_CydD"/>
    <property type="match status" value="1"/>
</dbReference>
<dbReference type="SUPFAM" id="SSF90123">
    <property type="entry name" value="ABC transporter transmembrane region"/>
    <property type="match status" value="1"/>
</dbReference>
<dbReference type="Proteomes" id="UP000192573">
    <property type="component" value="Unassembled WGS sequence"/>
</dbReference>
<name>A0A1V8P2C9_CITBR</name>
<dbReference type="GO" id="GO:0042883">
    <property type="term" value="P:cysteine transport"/>
    <property type="evidence" value="ECO:0007669"/>
    <property type="project" value="InterPro"/>
</dbReference>
<dbReference type="PANTHER" id="PTHR24221">
    <property type="entry name" value="ATP-BINDING CASSETTE SUB-FAMILY B"/>
    <property type="match status" value="1"/>
</dbReference>
<evidence type="ECO:0000313" key="14">
    <source>
        <dbReference type="Proteomes" id="UP000192573"/>
    </source>
</evidence>
<evidence type="ECO:0000259" key="12">
    <source>
        <dbReference type="PROSITE" id="PS50929"/>
    </source>
</evidence>
<keyword evidence="5 10" id="KW-0812">Transmembrane</keyword>
<keyword evidence="4" id="KW-0997">Cell inner membrane</keyword>
<dbReference type="InterPro" id="IPR036640">
    <property type="entry name" value="ABC1_TM_sf"/>
</dbReference>
<comment type="caution">
    <text evidence="13">The sequence shown here is derived from an EMBL/GenBank/DDBJ whole genome shotgun (WGS) entry which is preliminary data.</text>
</comment>
<dbReference type="InterPro" id="IPR011527">
    <property type="entry name" value="ABC1_TM_dom"/>
</dbReference>
<dbReference type="RefSeq" id="WP_080859055.1">
    <property type="nucleotide sequence ID" value="NZ_CP077405.1"/>
</dbReference>
<feature type="transmembrane region" description="Helical" evidence="10">
    <location>
        <begin position="245"/>
        <end position="272"/>
    </location>
</feature>
<dbReference type="PROSITE" id="PS50929">
    <property type="entry name" value="ABC_TM1F"/>
    <property type="match status" value="1"/>
</dbReference>
<feature type="transmembrane region" description="Helical" evidence="10">
    <location>
        <begin position="140"/>
        <end position="159"/>
    </location>
</feature>
<dbReference type="Pfam" id="PF00005">
    <property type="entry name" value="ABC_tran"/>
    <property type="match status" value="1"/>
</dbReference>
<dbReference type="Gene3D" id="3.40.50.300">
    <property type="entry name" value="P-loop containing nucleotide triphosphate hydrolases"/>
    <property type="match status" value="1"/>
</dbReference>
<dbReference type="PROSITE" id="PS50893">
    <property type="entry name" value="ABC_TRANSPORTER_2"/>
    <property type="match status" value="1"/>
</dbReference>
<dbReference type="GO" id="GO:0016887">
    <property type="term" value="F:ATP hydrolysis activity"/>
    <property type="evidence" value="ECO:0007669"/>
    <property type="project" value="InterPro"/>
</dbReference>
<dbReference type="InterPro" id="IPR003439">
    <property type="entry name" value="ABC_transporter-like_ATP-bd"/>
</dbReference>
<dbReference type="GO" id="GO:0034040">
    <property type="term" value="F:ATPase-coupled lipid transmembrane transporter activity"/>
    <property type="evidence" value="ECO:0007669"/>
    <property type="project" value="TreeGrafter"/>
</dbReference>
<evidence type="ECO:0000256" key="4">
    <source>
        <dbReference type="ARBA" id="ARBA00022519"/>
    </source>
</evidence>
<dbReference type="Gene3D" id="1.20.1560.10">
    <property type="entry name" value="ABC transporter type 1, transmembrane domain"/>
    <property type="match status" value="1"/>
</dbReference>
<dbReference type="InterPro" id="IPR039421">
    <property type="entry name" value="Type_1_exporter"/>
</dbReference>
<evidence type="ECO:0000256" key="1">
    <source>
        <dbReference type="ARBA" id="ARBA00004429"/>
    </source>
</evidence>
<feature type="transmembrane region" description="Helical" evidence="10">
    <location>
        <begin position="165"/>
        <end position="188"/>
    </location>
</feature>
<reference evidence="13 14" key="1">
    <citation type="submission" date="2017-03" db="EMBL/GenBank/DDBJ databases">
        <authorList>
            <person name="Afonso C.L."/>
            <person name="Miller P.J."/>
            <person name="Scott M.A."/>
            <person name="Spackman E."/>
            <person name="Goraichik I."/>
            <person name="Dimitrov K.M."/>
            <person name="Suarez D.L."/>
            <person name="Swayne D.E."/>
        </authorList>
    </citation>
    <scope>NUCLEOTIDE SEQUENCE [LARGE SCALE GENOMIC DNA]</scope>
    <source>
        <strain evidence="13 14">ATCC 51113</strain>
    </source>
</reference>
<evidence type="ECO:0000256" key="3">
    <source>
        <dbReference type="ARBA" id="ARBA00022475"/>
    </source>
</evidence>
<protein>
    <submittedName>
        <fullName evidence="13">Cysteine/glutathione ABC transporter permease/ATP-binding protein CydD</fullName>
    </submittedName>
</protein>
<dbReference type="InterPro" id="IPR027417">
    <property type="entry name" value="P-loop_NTPase"/>
</dbReference>
<keyword evidence="3" id="KW-1003">Cell membrane</keyword>
<dbReference type="Pfam" id="PF00664">
    <property type="entry name" value="ABC_membrane"/>
    <property type="match status" value="1"/>
</dbReference>
<dbReference type="AlphaFoldDB" id="A0A1V8P2C9"/>
<keyword evidence="8 10" id="KW-1133">Transmembrane helix</keyword>
<dbReference type="InterPro" id="IPR003593">
    <property type="entry name" value="AAA+_ATPase"/>
</dbReference>
<dbReference type="InterPro" id="IPR017871">
    <property type="entry name" value="ABC_transporter-like_CS"/>
</dbReference>
<dbReference type="FunFam" id="3.40.50.300:FF:000980">
    <property type="entry name" value="Cysteine/glutathione ABC transporter permease/ATP-binding protein CydD"/>
    <property type="match status" value="1"/>
</dbReference>
<evidence type="ECO:0000256" key="2">
    <source>
        <dbReference type="ARBA" id="ARBA00022448"/>
    </source>
</evidence>